<evidence type="ECO:0000313" key="1">
    <source>
        <dbReference type="EMBL" id="KAJ0095179.1"/>
    </source>
</evidence>
<organism evidence="1 2">
    <name type="scientific">Pistacia atlantica</name>
    <dbReference type="NCBI Taxonomy" id="434234"/>
    <lineage>
        <taxon>Eukaryota</taxon>
        <taxon>Viridiplantae</taxon>
        <taxon>Streptophyta</taxon>
        <taxon>Embryophyta</taxon>
        <taxon>Tracheophyta</taxon>
        <taxon>Spermatophyta</taxon>
        <taxon>Magnoliopsida</taxon>
        <taxon>eudicotyledons</taxon>
        <taxon>Gunneridae</taxon>
        <taxon>Pentapetalae</taxon>
        <taxon>rosids</taxon>
        <taxon>malvids</taxon>
        <taxon>Sapindales</taxon>
        <taxon>Anacardiaceae</taxon>
        <taxon>Pistacia</taxon>
    </lineage>
</organism>
<sequence length="59" mass="7085">MFLHLGLIILNYVIGLINQIQRYGTLNQVIIDGQKAKGNHRFFFFFFFQIYCPYIQIKQ</sequence>
<gene>
    <name evidence="1" type="ORF">Patl1_15037</name>
</gene>
<dbReference type="Proteomes" id="UP001164250">
    <property type="component" value="Chromosome 6"/>
</dbReference>
<proteinExistence type="predicted"/>
<comment type="caution">
    <text evidence="1">The sequence shown here is derived from an EMBL/GenBank/DDBJ whole genome shotgun (WGS) entry which is preliminary data.</text>
</comment>
<name>A0ACC1B8H0_9ROSI</name>
<dbReference type="EMBL" id="CM047902">
    <property type="protein sequence ID" value="KAJ0095179.1"/>
    <property type="molecule type" value="Genomic_DNA"/>
</dbReference>
<evidence type="ECO:0000313" key="2">
    <source>
        <dbReference type="Proteomes" id="UP001164250"/>
    </source>
</evidence>
<keyword evidence="2" id="KW-1185">Reference proteome</keyword>
<protein>
    <submittedName>
        <fullName evidence="1">Uncharacterized protein</fullName>
    </submittedName>
</protein>
<reference evidence="2" key="1">
    <citation type="journal article" date="2023" name="G3 (Bethesda)">
        <title>Genome assembly and association tests identify interacting loci associated with vigor, precocity, and sex in interspecific pistachio rootstocks.</title>
        <authorList>
            <person name="Palmer W."/>
            <person name="Jacygrad E."/>
            <person name="Sagayaradj S."/>
            <person name="Cavanaugh K."/>
            <person name="Han R."/>
            <person name="Bertier L."/>
            <person name="Beede B."/>
            <person name="Kafkas S."/>
            <person name="Golino D."/>
            <person name="Preece J."/>
            <person name="Michelmore R."/>
        </authorList>
    </citation>
    <scope>NUCLEOTIDE SEQUENCE [LARGE SCALE GENOMIC DNA]</scope>
</reference>
<accession>A0ACC1B8H0</accession>